<comment type="caution">
    <text evidence="8">The sequence shown here is derived from an EMBL/GenBank/DDBJ whole genome shotgun (WGS) entry which is preliminary data.</text>
</comment>
<evidence type="ECO:0000256" key="5">
    <source>
        <dbReference type="SAM" id="MobiDB-lite"/>
    </source>
</evidence>
<dbReference type="PANTHER" id="PTHR42812:SF2">
    <property type="entry name" value="XYLOSIDASE_ARABINOSIDASE"/>
    <property type="match status" value="1"/>
</dbReference>
<evidence type="ECO:0000256" key="6">
    <source>
        <dbReference type="SAM" id="SignalP"/>
    </source>
</evidence>
<evidence type="ECO:0000259" key="7">
    <source>
        <dbReference type="Pfam" id="PF17851"/>
    </source>
</evidence>
<dbReference type="InterPro" id="IPR041542">
    <property type="entry name" value="GH43_C2"/>
</dbReference>
<keyword evidence="6" id="KW-0732">Signal</keyword>
<dbReference type="EMBL" id="BSOA01000006">
    <property type="protein sequence ID" value="GLQ87431.1"/>
    <property type="molecule type" value="Genomic_DNA"/>
</dbReference>
<dbReference type="Proteomes" id="UP001156627">
    <property type="component" value="Unassembled WGS sequence"/>
</dbReference>
<proteinExistence type="inferred from homology"/>
<dbReference type="Pfam" id="PF17851">
    <property type="entry name" value="GH43_C2"/>
    <property type="match status" value="1"/>
</dbReference>
<keyword evidence="3 4" id="KW-0326">Glycosidase</keyword>
<comment type="similarity">
    <text evidence="1 4">Belongs to the glycosyl hydrolase 43 family.</text>
</comment>
<dbReference type="RefSeq" id="WP_284330879.1">
    <property type="nucleotide sequence ID" value="NZ_BSOA01000006.1"/>
</dbReference>
<dbReference type="InterPro" id="IPR051795">
    <property type="entry name" value="Glycosyl_Hydrlase_43"/>
</dbReference>
<dbReference type="PROSITE" id="PS51318">
    <property type="entry name" value="TAT"/>
    <property type="match status" value="1"/>
</dbReference>
<evidence type="ECO:0000313" key="9">
    <source>
        <dbReference type="Proteomes" id="UP001156627"/>
    </source>
</evidence>
<dbReference type="PANTHER" id="PTHR42812">
    <property type="entry name" value="BETA-XYLOSIDASE"/>
    <property type="match status" value="1"/>
</dbReference>
<feature type="chain" id="PRO_5045439503" evidence="6">
    <location>
        <begin position="31"/>
        <end position="535"/>
    </location>
</feature>
<dbReference type="Gene3D" id="2.60.120.200">
    <property type="match status" value="1"/>
</dbReference>
<dbReference type="Gene3D" id="2.115.10.20">
    <property type="entry name" value="Glycosyl hydrolase domain, family 43"/>
    <property type="match status" value="1"/>
</dbReference>
<sequence>MVSTSRRNAFKLLLTSAAAAPFAAKSVASAPCTPYKPQWARGPENQRKADLGNGTYLNPIVAGDHPDPTILKDGSDYYMTFTSFCYYPGVVIWHSTDLVNWAPVTAALSKPLGTIFAVDLCKHNGRYFIYIPAATANGWSIHVIWADAIEGPWSEPIDMHILDCIDPGHVVGEDGKRYLFVNGIRKLRLTDDGLAADGPLEPAYSPWRYPEDWVVEDFAPEGPKLLRHGEWFYLITAVGGTAGPPTSHMVIAARSRSIHGPWEHCPHNPLVRTMSADEPWWSRGHASLVEGPAGDWWMVYHGYENGFRTLGRQTLLEPMEWTSDGWFKAKGGDLSRPLPKPKGGRSGASGAAWSDDFKVDRLGVQWTFYDPTPEDMRRASYEAGGLRIGGKGLSPADTSPLTCLVGDRAYVAEAGFDLIGDAEGGLLLFYNPKAFVGIGFTPQHLKTFEYAAEQTWARKAMATSRVRIRLTNDKQIVSFHYSHDEGKTWTLHDLRMEVSGLHHNVFGEFLSLKLGVYSANKGSIRLRDFSYRAMV</sequence>
<dbReference type="CDD" id="cd09002">
    <property type="entry name" value="GH43_XYL-like"/>
    <property type="match status" value="1"/>
</dbReference>
<dbReference type="InterPro" id="IPR013320">
    <property type="entry name" value="ConA-like_dom_sf"/>
</dbReference>
<protein>
    <submittedName>
        <fullName evidence="8">Xylosidase</fullName>
    </submittedName>
</protein>
<name>A0ABQ5X734_9GAMM</name>
<evidence type="ECO:0000313" key="8">
    <source>
        <dbReference type="EMBL" id="GLQ87431.1"/>
    </source>
</evidence>
<feature type="domain" description="Beta-xylosidase C-terminal Concanavalin A-like" evidence="7">
    <location>
        <begin position="354"/>
        <end position="522"/>
    </location>
</feature>
<dbReference type="SUPFAM" id="SSF49899">
    <property type="entry name" value="Concanavalin A-like lectins/glucanases"/>
    <property type="match status" value="1"/>
</dbReference>
<dbReference type="Pfam" id="PF04616">
    <property type="entry name" value="Glyco_hydro_43"/>
    <property type="match status" value="1"/>
</dbReference>
<feature type="region of interest" description="Disordered" evidence="5">
    <location>
        <begin position="332"/>
        <end position="351"/>
    </location>
</feature>
<keyword evidence="2 4" id="KW-0378">Hydrolase</keyword>
<dbReference type="InterPro" id="IPR006710">
    <property type="entry name" value="Glyco_hydro_43"/>
</dbReference>
<accession>A0ABQ5X734</accession>
<feature type="signal peptide" evidence="6">
    <location>
        <begin position="1"/>
        <end position="30"/>
    </location>
</feature>
<keyword evidence="9" id="KW-1185">Reference proteome</keyword>
<evidence type="ECO:0000256" key="1">
    <source>
        <dbReference type="ARBA" id="ARBA00009865"/>
    </source>
</evidence>
<dbReference type="InterPro" id="IPR006311">
    <property type="entry name" value="TAT_signal"/>
</dbReference>
<evidence type="ECO:0000256" key="4">
    <source>
        <dbReference type="RuleBase" id="RU361187"/>
    </source>
</evidence>
<dbReference type="InterPro" id="IPR023296">
    <property type="entry name" value="Glyco_hydro_beta-prop_sf"/>
</dbReference>
<dbReference type="SUPFAM" id="SSF75005">
    <property type="entry name" value="Arabinanase/levansucrase/invertase"/>
    <property type="match status" value="1"/>
</dbReference>
<evidence type="ECO:0000256" key="3">
    <source>
        <dbReference type="ARBA" id="ARBA00023295"/>
    </source>
</evidence>
<reference evidence="9" key="1">
    <citation type="journal article" date="2019" name="Int. J. Syst. Evol. Microbiol.">
        <title>The Global Catalogue of Microorganisms (GCM) 10K type strain sequencing project: providing services to taxonomists for standard genome sequencing and annotation.</title>
        <authorList>
            <consortium name="The Broad Institute Genomics Platform"/>
            <consortium name="The Broad Institute Genome Sequencing Center for Infectious Disease"/>
            <person name="Wu L."/>
            <person name="Ma J."/>
        </authorList>
    </citation>
    <scope>NUCLEOTIDE SEQUENCE [LARGE SCALE GENOMIC DNA]</scope>
    <source>
        <strain evidence="9">NBRC 111981</strain>
    </source>
</reference>
<gene>
    <name evidence="8" type="ORF">GCM10007898_09970</name>
</gene>
<evidence type="ECO:0000256" key="2">
    <source>
        <dbReference type="ARBA" id="ARBA00022801"/>
    </source>
</evidence>
<organism evidence="8 9">
    <name type="scientific">Dyella flagellata</name>
    <dbReference type="NCBI Taxonomy" id="1867833"/>
    <lineage>
        <taxon>Bacteria</taxon>
        <taxon>Pseudomonadati</taxon>
        <taxon>Pseudomonadota</taxon>
        <taxon>Gammaproteobacteria</taxon>
        <taxon>Lysobacterales</taxon>
        <taxon>Rhodanobacteraceae</taxon>
        <taxon>Dyella</taxon>
    </lineage>
</organism>